<dbReference type="PROSITE" id="PS01124">
    <property type="entry name" value="HTH_ARAC_FAMILY_2"/>
    <property type="match status" value="1"/>
</dbReference>
<evidence type="ECO:0000313" key="9">
    <source>
        <dbReference type="EMBL" id="AYO31525.1"/>
    </source>
</evidence>
<accession>A0A3G2R827</accession>
<dbReference type="AlphaFoldDB" id="A0A3G2R827"/>
<dbReference type="InterPro" id="IPR020449">
    <property type="entry name" value="Tscrpt_reg_AraC-type_HTH"/>
</dbReference>
<evidence type="ECO:0000256" key="6">
    <source>
        <dbReference type="PROSITE-ProRule" id="PRU00169"/>
    </source>
</evidence>
<keyword evidence="4" id="KW-0804">Transcription</keyword>
<evidence type="ECO:0000313" key="10">
    <source>
        <dbReference type="Proteomes" id="UP000280960"/>
    </source>
</evidence>
<evidence type="ECO:0000259" key="8">
    <source>
        <dbReference type="PROSITE" id="PS50110"/>
    </source>
</evidence>
<dbReference type="InterPro" id="IPR009057">
    <property type="entry name" value="Homeodomain-like_sf"/>
</dbReference>
<dbReference type="GO" id="GO:0043565">
    <property type="term" value="F:sequence-specific DNA binding"/>
    <property type="evidence" value="ECO:0007669"/>
    <property type="project" value="InterPro"/>
</dbReference>
<reference evidence="9 10" key="1">
    <citation type="submission" date="2018-10" db="EMBL/GenBank/DDBJ databases">
        <authorList>
            <person name="Zhang X."/>
        </authorList>
    </citation>
    <scope>NUCLEOTIDE SEQUENCE [LARGE SCALE GENOMIC DNA]</scope>
    <source>
        <strain evidence="9 10">SK-G1</strain>
    </source>
</reference>
<dbReference type="PRINTS" id="PR00032">
    <property type="entry name" value="HTHARAC"/>
</dbReference>
<evidence type="ECO:0000256" key="4">
    <source>
        <dbReference type="ARBA" id="ARBA00023163"/>
    </source>
</evidence>
<name>A0A3G2R827_9FIRM</name>
<dbReference type="GO" id="GO:0000160">
    <property type="term" value="P:phosphorelay signal transduction system"/>
    <property type="evidence" value="ECO:0007669"/>
    <property type="project" value="InterPro"/>
</dbReference>
<dbReference type="GO" id="GO:0003700">
    <property type="term" value="F:DNA-binding transcription factor activity"/>
    <property type="evidence" value="ECO:0007669"/>
    <property type="project" value="InterPro"/>
</dbReference>
<feature type="modified residue" description="4-aspartylphosphate" evidence="6">
    <location>
        <position position="55"/>
    </location>
</feature>
<dbReference type="Proteomes" id="UP000280960">
    <property type="component" value="Chromosome"/>
</dbReference>
<organism evidence="9 10">
    <name type="scientific">Biomaibacter acetigenes</name>
    <dbReference type="NCBI Taxonomy" id="2316383"/>
    <lineage>
        <taxon>Bacteria</taxon>
        <taxon>Bacillati</taxon>
        <taxon>Bacillota</taxon>
        <taxon>Clostridia</taxon>
        <taxon>Thermosediminibacterales</taxon>
        <taxon>Tepidanaerobacteraceae</taxon>
        <taxon>Biomaibacter</taxon>
    </lineage>
</organism>
<evidence type="ECO:0000256" key="2">
    <source>
        <dbReference type="ARBA" id="ARBA00023015"/>
    </source>
</evidence>
<dbReference type="InterPro" id="IPR001789">
    <property type="entry name" value="Sig_transdc_resp-reg_receiver"/>
</dbReference>
<keyword evidence="3" id="KW-0238">DNA-binding</keyword>
<protein>
    <recommendedName>
        <fullName evidence="1">Stage 0 sporulation protein A homolog</fullName>
    </recommendedName>
</protein>
<evidence type="ECO:0000256" key="5">
    <source>
        <dbReference type="ARBA" id="ARBA00024867"/>
    </source>
</evidence>
<keyword evidence="10" id="KW-1185">Reference proteome</keyword>
<gene>
    <name evidence="9" type="ORF">D2962_13780</name>
</gene>
<proteinExistence type="predicted"/>
<dbReference type="InterPro" id="IPR011006">
    <property type="entry name" value="CheY-like_superfamily"/>
</dbReference>
<dbReference type="InterPro" id="IPR018060">
    <property type="entry name" value="HTH_AraC"/>
</dbReference>
<dbReference type="PROSITE" id="PS50110">
    <property type="entry name" value="RESPONSE_REGULATORY"/>
    <property type="match status" value="1"/>
</dbReference>
<dbReference type="SMART" id="SM00342">
    <property type="entry name" value="HTH_ARAC"/>
    <property type="match status" value="1"/>
</dbReference>
<dbReference type="Pfam" id="PF12833">
    <property type="entry name" value="HTH_18"/>
    <property type="match status" value="1"/>
</dbReference>
<dbReference type="InterPro" id="IPR018062">
    <property type="entry name" value="HTH_AraC-typ_CS"/>
</dbReference>
<sequence length="264" mass="30520">MIKVVVVEDEYFVRKGIIMTTPWAKFGCEVIGEAEDGVNGEMLIEKLHPDLVLADIRMPGIDGLDMIRHLKENKVADDIEFIIISGYDEFNYAQRALKLGVKDYILKPVDITELNNTLDNISGVINSRKLKKKLEEKIDKLVDSNLANFKEYISSSGTDLKENYIERIIQYIKENYMYDINIQDAAEKLFISPSYICKLIKSKTSYTFMEYLTSFRIKKAMELLKDPEAKIYAVANSVGYKDSRYFSQVFKKHVGMTPQEYRQK</sequence>
<dbReference type="PANTHER" id="PTHR43280:SF2">
    <property type="entry name" value="HTH-TYPE TRANSCRIPTIONAL REGULATOR EXSA"/>
    <property type="match status" value="1"/>
</dbReference>
<dbReference type="PROSITE" id="PS00041">
    <property type="entry name" value="HTH_ARAC_FAMILY_1"/>
    <property type="match status" value="1"/>
</dbReference>
<dbReference type="SUPFAM" id="SSF46689">
    <property type="entry name" value="Homeodomain-like"/>
    <property type="match status" value="2"/>
</dbReference>
<evidence type="ECO:0000259" key="7">
    <source>
        <dbReference type="PROSITE" id="PS01124"/>
    </source>
</evidence>
<keyword evidence="2" id="KW-0805">Transcription regulation</keyword>
<comment type="function">
    <text evidence="5">May play the central regulatory role in sporulation. It may be an element of the effector pathway responsible for the activation of sporulation genes in response to nutritional stress. Spo0A may act in concert with spo0H (a sigma factor) to control the expression of some genes that are critical to the sporulation process.</text>
</comment>
<dbReference type="SMART" id="SM00448">
    <property type="entry name" value="REC"/>
    <property type="match status" value="1"/>
</dbReference>
<feature type="domain" description="HTH araC/xylS-type" evidence="7">
    <location>
        <begin position="166"/>
        <end position="264"/>
    </location>
</feature>
<feature type="domain" description="Response regulatory" evidence="8">
    <location>
        <begin position="3"/>
        <end position="122"/>
    </location>
</feature>
<evidence type="ECO:0000256" key="3">
    <source>
        <dbReference type="ARBA" id="ARBA00023125"/>
    </source>
</evidence>
<dbReference type="PANTHER" id="PTHR43280">
    <property type="entry name" value="ARAC-FAMILY TRANSCRIPTIONAL REGULATOR"/>
    <property type="match status" value="1"/>
</dbReference>
<dbReference type="EMBL" id="CP033169">
    <property type="protein sequence ID" value="AYO31525.1"/>
    <property type="molecule type" value="Genomic_DNA"/>
</dbReference>
<dbReference type="RefSeq" id="WP_122015317.1">
    <property type="nucleotide sequence ID" value="NZ_CP033169.1"/>
</dbReference>
<keyword evidence="6" id="KW-0597">Phosphoprotein</keyword>
<dbReference type="Gene3D" id="3.40.50.2300">
    <property type="match status" value="1"/>
</dbReference>
<dbReference type="Pfam" id="PF00072">
    <property type="entry name" value="Response_reg"/>
    <property type="match status" value="1"/>
</dbReference>
<dbReference type="SUPFAM" id="SSF52172">
    <property type="entry name" value="CheY-like"/>
    <property type="match status" value="1"/>
</dbReference>
<evidence type="ECO:0000256" key="1">
    <source>
        <dbReference type="ARBA" id="ARBA00018672"/>
    </source>
</evidence>
<dbReference type="CDD" id="cd17536">
    <property type="entry name" value="REC_YesN-like"/>
    <property type="match status" value="1"/>
</dbReference>
<dbReference type="Gene3D" id="1.10.10.60">
    <property type="entry name" value="Homeodomain-like"/>
    <property type="match status" value="2"/>
</dbReference>
<dbReference type="KEGG" id="bacg:D2962_13780"/>